<gene>
    <name evidence="2" type="ORF">Psuf_027960</name>
</gene>
<dbReference type="InterPro" id="IPR001387">
    <property type="entry name" value="Cro/C1-type_HTH"/>
</dbReference>
<evidence type="ECO:0000313" key="2">
    <source>
        <dbReference type="EMBL" id="BCB85483.1"/>
    </source>
</evidence>
<dbReference type="SUPFAM" id="SSF47413">
    <property type="entry name" value="lambda repressor-like DNA-binding domains"/>
    <property type="match status" value="1"/>
</dbReference>
<dbReference type="InterPro" id="IPR010982">
    <property type="entry name" value="Lambda_DNA-bd_dom_sf"/>
</dbReference>
<protein>
    <submittedName>
        <fullName evidence="2">Transcriptional regulator</fullName>
    </submittedName>
</protein>
<evidence type="ECO:0000259" key="1">
    <source>
        <dbReference type="PROSITE" id="PS50943"/>
    </source>
</evidence>
<dbReference type="Proteomes" id="UP000503011">
    <property type="component" value="Chromosome"/>
</dbReference>
<reference evidence="2 3" key="2">
    <citation type="submission" date="2020-03" db="EMBL/GenBank/DDBJ databases">
        <authorList>
            <person name="Ichikawa N."/>
            <person name="Kimura A."/>
            <person name="Kitahashi Y."/>
            <person name="Uohara A."/>
        </authorList>
    </citation>
    <scope>NUCLEOTIDE SEQUENCE [LARGE SCALE GENOMIC DNA]</scope>
    <source>
        <strain evidence="2 3">NBRC 105367</strain>
    </source>
</reference>
<evidence type="ECO:0000313" key="3">
    <source>
        <dbReference type="Proteomes" id="UP000503011"/>
    </source>
</evidence>
<dbReference type="PROSITE" id="PS50943">
    <property type="entry name" value="HTH_CROC1"/>
    <property type="match status" value="1"/>
</dbReference>
<keyword evidence="3" id="KW-1185">Reference proteome</keyword>
<dbReference type="KEGG" id="psuu:Psuf_027960"/>
<dbReference type="Gene3D" id="1.10.260.40">
    <property type="entry name" value="lambda repressor-like DNA-binding domains"/>
    <property type="match status" value="1"/>
</dbReference>
<dbReference type="EMBL" id="AP022871">
    <property type="protein sequence ID" value="BCB85483.1"/>
    <property type="molecule type" value="Genomic_DNA"/>
</dbReference>
<dbReference type="AlphaFoldDB" id="A0A6F8YHG9"/>
<dbReference type="Pfam" id="PF13560">
    <property type="entry name" value="HTH_31"/>
    <property type="match status" value="1"/>
</dbReference>
<name>A0A6F8YHG9_9ACTN</name>
<reference evidence="2 3" key="1">
    <citation type="submission" date="2020-03" db="EMBL/GenBank/DDBJ databases">
        <title>Whole genome shotgun sequence of Phytohabitans suffuscus NBRC 105367.</title>
        <authorList>
            <person name="Komaki H."/>
            <person name="Tamura T."/>
        </authorList>
    </citation>
    <scope>NUCLEOTIDE SEQUENCE [LARGE SCALE GENOMIC DNA]</scope>
    <source>
        <strain evidence="2 3">NBRC 105367</strain>
    </source>
</reference>
<accession>A0A6F8YHG9</accession>
<dbReference type="SMART" id="SM00530">
    <property type="entry name" value="HTH_XRE"/>
    <property type="match status" value="1"/>
</dbReference>
<organism evidence="2 3">
    <name type="scientific">Phytohabitans suffuscus</name>
    <dbReference type="NCBI Taxonomy" id="624315"/>
    <lineage>
        <taxon>Bacteria</taxon>
        <taxon>Bacillati</taxon>
        <taxon>Actinomycetota</taxon>
        <taxon>Actinomycetes</taxon>
        <taxon>Micromonosporales</taxon>
        <taxon>Micromonosporaceae</taxon>
    </lineage>
</organism>
<dbReference type="GO" id="GO:0003677">
    <property type="term" value="F:DNA binding"/>
    <property type="evidence" value="ECO:0007669"/>
    <property type="project" value="InterPro"/>
</dbReference>
<dbReference type="InterPro" id="IPR043917">
    <property type="entry name" value="DUF5753"/>
</dbReference>
<dbReference type="CDD" id="cd00093">
    <property type="entry name" value="HTH_XRE"/>
    <property type="match status" value="1"/>
</dbReference>
<proteinExistence type="predicted"/>
<sequence>MRMDAGLTQREVAEALEWSPAKLLRIENGQVGISRIDLLALLDHYGVDDPERQRHFLALARRSKKQVWTTYRDVLNLDFINYLGYEGAASVIRQFELTFVPGLLQTEEYARALIQGLSTPGEKRKVDRQVQARMARQEIIHRPDPPRMFFMLDEAVVHRWVGAGSSDATIMRRQLQQLAELDATPHIDIHVIPFSSGVHLGMMGSFVILEFPDPVDDDLLFIENGRKALVTREDRSEIERYKGMFWGFETAVRQRPIGEVLDRILRDIA</sequence>
<feature type="domain" description="HTH cro/C1-type" evidence="1">
    <location>
        <begin position="1"/>
        <end position="52"/>
    </location>
</feature>
<dbReference type="Pfam" id="PF19054">
    <property type="entry name" value="DUF5753"/>
    <property type="match status" value="1"/>
</dbReference>